<feature type="transmembrane region" description="Helical" evidence="10">
    <location>
        <begin position="284"/>
        <end position="303"/>
    </location>
</feature>
<keyword evidence="5 10" id="KW-1133">Transmembrane helix</keyword>
<evidence type="ECO:0000256" key="4">
    <source>
        <dbReference type="ARBA" id="ARBA00022692"/>
    </source>
</evidence>
<evidence type="ECO:0000259" key="11">
    <source>
        <dbReference type="Pfam" id="PF00999"/>
    </source>
</evidence>
<feature type="transmembrane region" description="Helical" evidence="10">
    <location>
        <begin position="342"/>
        <end position="363"/>
    </location>
</feature>
<comment type="caution">
    <text evidence="12">The sequence shown here is derived from an EMBL/GenBank/DDBJ whole genome shotgun (WGS) entry which is preliminary data.</text>
</comment>
<feature type="transmembrane region" description="Helical" evidence="10">
    <location>
        <begin position="38"/>
        <end position="55"/>
    </location>
</feature>
<dbReference type="PANTHER" id="PTHR43562">
    <property type="entry name" value="NAPA-TYPE SODIUM/HYDROGEN ANTIPORTER"/>
    <property type="match status" value="1"/>
</dbReference>
<organism evidence="12 13">
    <name type="scientific">Vreelandella vilamensis</name>
    <dbReference type="NCBI Taxonomy" id="531309"/>
    <lineage>
        <taxon>Bacteria</taxon>
        <taxon>Pseudomonadati</taxon>
        <taxon>Pseudomonadota</taxon>
        <taxon>Gammaproteobacteria</taxon>
        <taxon>Oceanospirillales</taxon>
        <taxon>Halomonadaceae</taxon>
        <taxon>Vreelandella</taxon>
    </lineage>
</organism>
<evidence type="ECO:0000256" key="2">
    <source>
        <dbReference type="ARBA" id="ARBA00022448"/>
    </source>
</evidence>
<keyword evidence="8 10" id="KW-0472">Membrane</keyword>
<evidence type="ECO:0000256" key="1">
    <source>
        <dbReference type="ARBA" id="ARBA00004141"/>
    </source>
</evidence>
<keyword evidence="3" id="KW-0050">Antiport</keyword>
<name>A0ABU1H6X5_9GAMM</name>
<accession>A0ABU1H6X5</accession>
<feature type="domain" description="Cation/H+ exchanger transmembrane" evidence="11">
    <location>
        <begin position="25"/>
        <end position="399"/>
    </location>
</feature>
<dbReference type="Pfam" id="PF00999">
    <property type="entry name" value="Na_H_Exchanger"/>
    <property type="match status" value="1"/>
</dbReference>
<evidence type="ECO:0000256" key="6">
    <source>
        <dbReference type="ARBA" id="ARBA00023053"/>
    </source>
</evidence>
<reference evidence="12 13" key="1">
    <citation type="submission" date="2023-04" db="EMBL/GenBank/DDBJ databases">
        <title>A long-awaited taxogenomic arrangement of the family Halomonadaceae.</title>
        <authorList>
            <person name="De La Haba R."/>
            <person name="Chuvochina M."/>
            <person name="Wittouck S."/>
            <person name="Arahal D.R."/>
            <person name="Sanchez-Porro C."/>
            <person name="Hugenholtz P."/>
            <person name="Ventosa A."/>
        </authorList>
    </citation>
    <scope>NUCLEOTIDE SEQUENCE [LARGE SCALE GENOMIC DNA]</scope>
    <source>
        <strain evidence="12 13">DSM 21020</strain>
    </source>
</reference>
<evidence type="ECO:0000313" key="12">
    <source>
        <dbReference type="EMBL" id="MDR5900050.1"/>
    </source>
</evidence>
<dbReference type="Gene3D" id="1.20.1530.20">
    <property type="match status" value="1"/>
</dbReference>
<feature type="transmembrane region" description="Helical" evidence="10">
    <location>
        <begin position="129"/>
        <end position="151"/>
    </location>
</feature>
<protein>
    <submittedName>
        <fullName evidence="12">Cation:proton antiporter</fullName>
    </submittedName>
</protein>
<gene>
    <name evidence="12" type="ORF">QC823_13765</name>
</gene>
<feature type="transmembrane region" description="Helical" evidence="10">
    <location>
        <begin position="309"/>
        <end position="330"/>
    </location>
</feature>
<feature type="transmembrane region" description="Helical" evidence="10">
    <location>
        <begin position="101"/>
        <end position="122"/>
    </location>
</feature>
<evidence type="ECO:0000256" key="9">
    <source>
        <dbReference type="ARBA" id="ARBA00023201"/>
    </source>
</evidence>
<keyword evidence="9" id="KW-0739">Sodium transport</keyword>
<dbReference type="RefSeq" id="WP_309656928.1">
    <property type="nucleotide sequence ID" value="NZ_JARWAN010000026.1"/>
</dbReference>
<dbReference type="EMBL" id="JARWAN010000026">
    <property type="protein sequence ID" value="MDR5900050.1"/>
    <property type="molecule type" value="Genomic_DNA"/>
</dbReference>
<evidence type="ECO:0000256" key="8">
    <source>
        <dbReference type="ARBA" id="ARBA00023136"/>
    </source>
</evidence>
<comment type="subcellular location">
    <subcellularLocation>
        <location evidence="1">Membrane</location>
        <topology evidence="1">Multi-pass membrane protein</topology>
    </subcellularLocation>
</comment>
<keyword evidence="4 10" id="KW-0812">Transmembrane</keyword>
<evidence type="ECO:0000256" key="7">
    <source>
        <dbReference type="ARBA" id="ARBA00023065"/>
    </source>
</evidence>
<feature type="transmembrane region" description="Helical" evidence="10">
    <location>
        <begin position="375"/>
        <end position="397"/>
    </location>
</feature>
<dbReference type="PANTHER" id="PTHR43562:SF3">
    <property type="entry name" value="SODIUM ION_PROTON EXCHANGER (EUROFUNG)"/>
    <property type="match status" value="1"/>
</dbReference>
<feature type="transmembrane region" description="Helical" evidence="10">
    <location>
        <begin position="202"/>
        <end position="223"/>
    </location>
</feature>
<keyword evidence="7" id="KW-0406">Ion transport</keyword>
<keyword evidence="13" id="KW-1185">Reference proteome</keyword>
<keyword evidence="6" id="KW-0915">Sodium</keyword>
<dbReference type="Proteomes" id="UP001254564">
    <property type="component" value="Unassembled WGS sequence"/>
</dbReference>
<evidence type="ECO:0000256" key="10">
    <source>
        <dbReference type="SAM" id="Phobius"/>
    </source>
</evidence>
<sequence>MNELSLPEIPSAYSLFLMGILMIFTLLVRGIFIRRFMPLLIIYIGVGSTMSWLNTRIPLLDQGSRHSLGLLAEAGLVLLVFKVGLESDLKGLLKQLPNASWIWFWNVLFSGALGFAAAYYLAEFAMLTSIFVGVALTATSLGVTVTIWQDAKQLKTERGNLFVDVAELDDISSIVLMAILVALAPLLANGQGITALDVGTTLARVLFTLTAFVAACWVFSVYIEKRLTQFVERYETRHEPMVLMLSIGFIIAALAELSGLSLAVGAFLAGLAFSRDTHAAKERLVFNGLYVVFTPFFFIGLGLHIDLSAFSTALWPGLLLLVAAIVGKILGSGLPAYRRLGFYGALLIGVSMIPRAEIAMVIMQKALEAGAEPRAFNAMMVVTVGTVLLTSLTLPWLMRHEK</sequence>
<evidence type="ECO:0000256" key="5">
    <source>
        <dbReference type="ARBA" id="ARBA00022989"/>
    </source>
</evidence>
<feature type="transmembrane region" description="Helical" evidence="10">
    <location>
        <begin position="243"/>
        <end position="272"/>
    </location>
</feature>
<dbReference type="InterPro" id="IPR038770">
    <property type="entry name" value="Na+/solute_symporter_sf"/>
</dbReference>
<feature type="transmembrane region" description="Helical" evidence="10">
    <location>
        <begin position="171"/>
        <end position="190"/>
    </location>
</feature>
<evidence type="ECO:0000256" key="3">
    <source>
        <dbReference type="ARBA" id="ARBA00022449"/>
    </source>
</evidence>
<feature type="transmembrane region" description="Helical" evidence="10">
    <location>
        <begin position="12"/>
        <end position="32"/>
    </location>
</feature>
<proteinExistence type="predicted"/>
<dbReference type="InterPro" id="IPR006153">
    <property type="entry name" value="Cation/H_exchanger_TM"/>
</dbReference>
<evidence type="ECO:0000313" key="13">
    <source>
        <dbReference type="Proteomes" id="UP001254564"/>
    </source>
</evidence>
<keyword evidence="2" id="KW-0813">Transport</keyword>